<dbReference type="Proteomes" id="UP000483820">
    <property type="component" value="Chromosome X"/>
</dbReference>
<evidence type="ECO:0000313" key="1">
    <source>
        <dbReference type="EMBL" id="KAF1746076.1"/>
    </source>
</evidence>
<evidence type="ECO:0000313" key="2">
    <source>
        <dbReference type="Proteomes" id="UP000483820"/>
    </source>
</evidence>
<accession>A0A6A5FU97</accession>
<dbReference type="SUPFAM" id="SSF56112">
    <property type="entry name" value="Protein kinase-like (PK-like)"/>
    <property type="match status" value="1"/>
</dbReference>
<dbReference type="RefSeq" id="XP_053578451.1">
    <property type="nucleotide sequence ID" value="XM_053734885.1"/>
</dbReference>
<dbReference type="EMBL" id="WUAV01000006">
    <property type="protein sequence ID" value="KAF1746076.1"/>
    <property type="molecule type" value="Genomic_DNA"/>
</dbReference>
<protein>
    <recommendedName>
        <fullName evidence="3">Protein kinase domain-containing protein</fullName>
    </recommendedName>
</protein>
<dbReference type="CTD" id="78777465"/>
<gene>
    <name evidence="1" type="ORF">GCK72_022528</name>
</gene>
<dbReference type="InterPro" id="IPR011009">
    <property type="entry name" value="Kinase-like_dom_sf"/>
</dbReference>
<comment type="caution">
    <text evidence="1">The sequence shown here is derived from an EMBL/GenBank/DDBJ whole genome shotgun (WGS) entry which is preliminary data.</text>
</comment>
<dbReference type="KEGG" id="crq:GCK72_022528"/>
<proteinExistence type="predicted"/>
<reference evidence="1 2" key="1">
    <citation type="submission" date="2019-12" db="EMBL/GenBank/DDBJ databases">
        <title>Chromosome-level assembly of the Caenorhabditis remanei genome.</title>
        <authorList>
            <person name="Teterina A.A."/>
            <person name="Willis J.H."/>
            <person name="Phillips P.C."/>
        </authorList>
    </citation>
    <scope>NUCLEOTIDE SEQUENCE [LARGE SCALE GENOMIC DNA]</scope>
    <source>
        <strain evidence="1 2">PX506</strain>
        <tissue evidence="1">Whole organism</tissue>
    </source>
</reference>
<dbReference type="AlphaFoldDB" id="A0A6A5FU97"/>
<dbReference type="Gene3D" id="1.10.510.10">
    <property type="entry name" value="Transferase(Phosphotransferase) domain 1"/>
    <property type="match status" value="1"/>
</dbReference>
<dbReference type="GeneID" id="78777465"/>
<name>A0A6A5FU97_CAERE</name>
<evidence type="ECO:0008006" key="3">
    <source>
        <dbReference type="Google" id="ProtNLM"/>
    </source>
</evidence>
<sequence>MYTCTDEYWPDHADHPQVQYFRNLQHGIGQRMTAELWDEVAKIKGGKKVRGALKLYDNGQAEPNTPPLMSLKRSYHADHLFEFLQYAMVLDWNVRPTVEELLNHDFFKKN</sequence>
<organism evidence="1 2">
    <name type="scientific">Caenorhabditis remanei</name>
    <name type="common">Caenorhabditis vulgaris</name>
    <dbReference type="NCBI Taxonomy" id="31234"/>
    <lineage>
        <taxon>Eukaryota</taxon>
        <taxon>Metazoa</taxon>
        <taxon>Ecdysozoa</taxon>
        <taxon>Nematoda</taxon>
        <taxon>Chromadorea</taxon>
        <taxon>Rhabditida</taxon>
        <taxon>Rhabditina</taxon>
        <taxon>Rhabditomorpha</taxon>
        <taxon>Rhabditoidea</taxon>
        <taxon>Rhabditidae</taxon>
        <taxon>Peloderinae</taxon>
        <taxon>Caenorhabditis</taxon>
    </lineage>
</organism>